<dbReference type="InterPro" id="IPR039422">
    <property type="entry name" value="MarR/SlyA-like"/>
</dbReference>
<dbReference type="EMBL" id="CP002039">
    <property type="protein sequence ID" value="ADJ61848.1"/>
    <property type="molecule type" value="Genomic_DNA"/>
</dbReference>
<evidence type="ECO:0000313" key="2">
    <source>
        <dbReference type="EMBL" id="ADJ61848.1"/>
    </source>
</evidence>
<dbReference type="GO" id="GO:0003700">
    <property type="term" value="F:DNA-binding transcription factor activity"/>
    <property type="evidence" value="ECO:0007669"/>
    <property type="project" value="InterPro"/>
</dbReference>
<protein>
    <submittedName>
        <fullName evidence="2">Transcription regulator protein</fullName>
    </submittedName>
</protein>
<gene>
    <name evidence="2" type="ordered locus">Hsero_0322</name>
</gene>
<dbReference type="PANTHER" id="PTHR33164">
    <property type="entry name" value="TRANSCRIPTIONAL REGULATOR, MARR FAMILY"/>
    <property type="match status" value="1"/>
</dbReference>
<dbReference type="eggNOG" id="COG1846">
    <property type="taxonomic scope" value="Bacteria"/>
</dbReference>
<dbReference type="SUPFAM" id="SSF46785">
    <property type="entry name" value="Winged helix' DNA-binding domain"/>
    <property type="match status" value="1"/>
</dbReference>
<dbReference type="RefSeq" id="WP_013232370.1">
    <property type="nucleotide sequence ID" value="NC_014323.1"/>
</dbReference>
<proteinExistence type="predicted"/>
<dbReference type="STRING" id="757424.Hsero_0322"/>
<organism evidence="2 3">
    <name type="scientific">Herbaspirillum seropedicae (strain SmR1)</name>
    <dbReference type="NCBI Taxonomy" id="757424"/>
    <lineage>
        <taxon>Bacteria</taxon>
        <taxon>Pseudomonadati</taxon>
        <taxon>Pseudomonadota</taxon>
        <taxon>Betaproteobacteria</taxon>
        <taxon>Burkholderiales</taxon>
        <taxon>Oxalobacteraceae</taxon>
        <taxon>Herbaspirillum</taxon>
    </lineage>
</organism>
<dbReference type="KEGG" id="hse:Hsero_0322"/>
<dbReference type="InterPro" id="IPR000835">
    <property type="entry name" value="HTH_MarR-typ"/>
</dbReference>
<dbReference type="GO" id="GO:0006950">
    <property type="term" value="P:response to stress"/>
    <property type="evidence" value="ECO:0007669"/>
    <property type="project" value="TreeGrafter"/>
</dbReference>
<dbReference type="Pfam" id="PF12802">
    <property type="entry name" value="MarR_2"/>
    <property type="match status" value="1"/>
</dbReference>
<sequence>MMSRTKAMQLSDLVLAIFRLNGALIDWGNEFVAPEGLSSARWQMLGAIAIAERPLTVPQIAANMGMTRQGAQKQVNQLVEDGLMQSQVNPIHQRSPLYELTQRGQAVHAAIYERWIAHATQTAAKIKGTDLKALTDIVATLTAVYSKEIDAP</sequence>
<dbReference type="GeneID" id="29390683"/>
<dbReference type="Proteomes" id="UP000000329">
    <property type="component" value="Chromosome"/>
</dbReference>
<dbReference type="AlphaFoldDB" id="D8IW50"/>
<evidence type="ECO:0000313" key="3">
    <source>
        <dbReference type="Proteomes" id="UP000000329"/>
    </source>
</evidence>
<dbReference type="InterPro" id="IPR036390">
    <property type="entry name" value="WH_DNA-bd_sf"/>
</dbReference>
<dbReference type="SMART" id="SM00347">
    <property type="entry name" value="HTH_MARR"/>
    <property type="match status" value="1"/>
</dbReference>
<feature type="domain" description="HTH marR-type" evidence="1">
    <location>
        <begin position="10"/>
        <end position="143"/>
    </location>
</feature>
<name>D8IW50_HERSS</name>
<dbReference type="HOGENOM" id="CLU_083287_5_1_4"/>
<dbReference type="PANTHER" id="PTHR33164:SF43">
    <property type="entry name" value="HTH-TYPE TRANSCRIPTIONAL REPRESSOR YETL"/>
    <property type="match status" value="1"/>
</dbReference>
<reference evidence="2 3" key="1">
    <citation type="submission" date="2010-04" db="EMBL/GenBank/DDBJ databases">
        <title>The genome of Herbaspirillum seropedicae SmR1, an endophytic, nitrogen-fixing, plant-growth promoting beta-Proteobacteria.</title>
        <authorList>
            <person name="Pedrosa F.O."/>
            <person name="Monteiro R.A."/>
            <person name="Wassem R."/>
            <person name="Cruz L.M."/>
            <person name="Ayub R.A."/>
            <person name="Colauto N.B."/>
            <person name="Fernandez M.A."/>
            <person name="Fungaro M.H.P."/>
            <person name="Grisard E.C."/>
            <person name="Hungria M."/>
            <person name="Madeira H.M.F."/>
            <person name="Nodari R.O."/>
            <person name="Osaku C.A."/>
            <person name="Petzl-Erler M.L."/>
            <person name="Terenzi H."/>
            <person name="Vieira L.G.E."/>
            <person name="Almeida M.I.M."/>
            <person name="Alves L.R."/>
            <person name="Arantes O.M.N."/>
            <person name="Balsanelli E."/>
            <person name="Barcellos F.G."/>
            <person name="Baura V.A."/>
            <person name="Binde D.R."/>
            <person name="Campo R.J."/>
            <person name="Chubatsu L.S."/>
            <person name="Chueire L.M.O."/>
            <person name="Ciferri R.R."/>
            <person name="Correa L.C."/>
            <person name="da Conceicao Silva J.L."/>
            <person name="Dabul A.N.G."/>
            <person name="Dambros B.P."/>
            <person name="Faoro H."/>
            <person name="Favetti A."/>
            <person name="Friedermann G."/>
            <person name="Furlaneto M.C."/>
            <person name="Gasques L.S."/>
            <person name="Gimenes C.C.T."/>
            <person name="Gioppo N.M.R."/>
            <person name="Glienke-Blanco C."/>
            <person name="Godoy L.P."/>
            <person name="Guerra M.P."/>
            <person name="Karp S."/>
            <person name="Kava-Cordeiro V."/>
            <person name="Margarido V.P."/>
            <person name="Mathioni S.M."/>
            <person name="Menck-Soares M.A."/>
            <person name="Murace N.K."/>
            <person name="Nicolas M.F."/>
            <person name="Oliveira C.E.C."/>
            <person name="Pagnan N.A.B."/>
            <person name="Pamphile J.A."/>
            <person name="Patussi E.V."/>
            <person name="Pereira L.F.P."/>
            <person name="Pereira-Ferrari L."/>
            <person name="Pinto F.G.S."/>
            <person name="Precoma C."/>
            <person name="Prioli A.J."/>
            <person name="Prioli S.M.A.P."/>
            <person name="Raittz R.T."/>
            <person name="Ramos H.J.O."/>
            <person name="Ribeiro E.M.S.F."/>
            <person name="Rigo L.U."/>
            <person name="Rocha C.L.M.S.C."/>
            <person name="Rocha S.N."/>
            <person name="Santos K."/>
            <person name="Satori D."/>
            <person name="Silva A.G."/>
            <person name="Simao R.C.G."/>
            <person name="Soares M.A.M."/>
            <person name="Souza E.M."/>
            <person name="Steffens M.B.R."/>
            <person name="Steindel M."/>
            <person name="Tadra-Sfeir M.Z."/>
            <person name="Takahashi E.K."/>
            <person name="Torres R.A."/>
            <person name="Valle J.S."/>
            <person name="Vernal J.I."/>
            <person name="Vilas-Boas L.A."/>
            <person name="Watanabe M.A.E."/>
            <person name="Weiss V.A."/>
            <person name="Yates M.A."/>
            <person name="Souza E.M."/>
        </authorList>
    </citation>
    <scope>NUCLEOTIDE SEQUENCE [LARGE SCALE GENOMIC DNA]</scope>
    <source>
        <strain evidence="2 3">SmR1</strain>
    </source>
</reference>
<keyword evidence="3" id="KW-1185">Reference proteome</keyword>
<accession>D8IW50</accession>
<evidence type="ECO:0000259" key="1">
    <source>
        <dbReference type="PROSITE" id="PS50995"/>
    </source>
</evidence>
<dbReference type="PROSITE" id="PS50995">
    <property type="entry name" value="HTH_MARR_2"/>
    <property type="match status" value="1"/>
</dbReference>
<dbReference type="InterPro" id="IPR036388">
    <property type="entry name" value="WH-like_DNA-bd_sf"/>
</dbReference>
<dbReference type="Gene3D" id="1.10.10.10">
    <property type="entry name" value="Winged helix-like DNA-binding domain superfamily/Winged helix DNA-binding domain"/>
    <property type="match status" value="1"/>
</dbReference>